<name>A0ABR7SY84_9ACTN</name>
<dbReference type="PANTHER" id="PTHR10509:SF14">
    <property type="entry name" value="CAFFEOYL-COA O-METHYLTRANSFERASE 3-RELATED"/>
    <property type="match status" value="1"/>
</dbReference>
<dbReference type="InterPro" id="IPR029063">
    <property type="entry name" value="SAM-dependent_MTases_sf"/>
</dbReference>
<dbReference type="PANTHER" id="PTHR10509">
    <property type="entry name" value="O-METHYLTRANSFERASE-RELATED"/>
    <property type="match status" value="1"/>
</dbReference>
<reference evidence="4 5" key="1">
    <citation type="submission" date="2020-08" db="EMBL/GenBank/DDBJ databases">
        <title>Genemic of Streptomyces polyaspartic.</title>
        <authorList>
            <person name="Liu W."/>
        </authorList>
    </citation>
    <scope>NUCLEOTIDE SEQUENCE [LARGE SCALE GENOMIC DNA]</scope>
    <source>
        <strain evidence="4 5">TRM66268-LWL</strain>
    </source>
</reference>
<evidence type="ECO:0000256" key="3">
    <source>
        <dbReference type="ARBA" id="ARBA00022691"/>
    </source>
</evidence>
<keyword evidence="2" id="KW-0808">Transferase</keyword>
<dbReference type="EMBL" id="JACTVJ010000052">
    <property type="protein sequence ID" value="MBC9719607.1"/>
    <property type="molecule type" value="Genomic_DNA"/>
</dbReference>
<protein>
    <submittedName>
        <fullName evidence="4">O-methyltransferase</fullName>
    </submittedName>
</protein>
<proteinExistence type="predicted"/>
<dbReference type="InterPro" id="IPR002935">
    <property type="entry name" value="SAM_O-MeTrfase"/>
</dbReference>
<dbReference type="Gene3D" id="3.40.50.150">
    <property type="entry name" value="Vaccinia Virus protein VP39"/>
    <property type="match status" value="1"/>
</dbReference>
<evidence type="ECO:0000313" key="5">
    <source>
        <dbReference type="Proteomes" id="UP000642284"/>
    </source>
</evidence>
<keyword evidence="5" id="KW-1185">Reference proteome</keyword>
<dbReference type="CDD" id="cd02440">
    <property type="entry name" value="AdoMet_MTases"/>
    <property type="match status" value="1"/>
</dbReference>
<sequence length="234" mass="25407">MPAAPKSVVLTPGLHDYLVSHGVPADPWAARIAERTRQLAPDWAHMQAPIEEGALLTFLVRLTRARHVIEVGTFTGYSGLCLARGLPDEGQLISCEISSEWAQVARGFWEEAGVADRIELWLGPALETLTNLADDSTFDLAFIDADKPGYIDYWEALIPRMRPGGLIVVDNVLFSGQVIDPYPSEKPAAIRAFNTHAMQDSRVDLVMLSVADGLTLARKRSPGTAGPADHPIAS</sequence>
<evidence type="ECO:0000256" key="1">
    <source>
        <dbReference type="ARBA" id="ARBA00022603"/>
    </source>
</evidence>
<organism evidence="4 5">
    <name type="scientific">Streptomyces polyasparticus</name>
    <dbReference type="NCBI Taxonomy" id="2767826"/>
    <lineage>
        <taxon>Bacteria</taxon>
        <taxon>Bacillati</taxon>
        <taxon>Actinomycetota</taxon>
        <taxon>Actinomycetes</taxon>
        <taxon>Kitasatosporales</taxon>
        <taxon>Streptomycetaceae</taxon>
        <taxon>Streptomyces</taxon>
    </lineage>
</organism>
<dbReference type="InterPro" id="IPR050362">
    <property type="entry name" value="Cation-dep_OMT"/>
</dbReference>
<keyword evidence="3" id="KW-0949">S-adenosyl-L-methionine</keyword>
<dbReference type="Pfam" id="PF01596">
    <property type="entry name" value="Methyltransf_3"/>
    <property type="match status" value="1"/>
</dbReference>
<keyword evidence="1" id="KW-0489">Methyltransferase</keyword>
<evidence type="ECO:0000313" key="4">
    <source>
        <dbReference type="EMBL" id="MBC9719607.1"/>
    </source>
</evidence>
<comment type="caution">
    <text evidence="4">The sequence shown here is derived from an EMBL/GenBank/DDBJ whole genome shotgun (WGS) entry which is preliminary data.</text>
</comment>
<dbReference type="PROSITE" id="PS51682">
    <property type="entry name" value="SAM_OMT_I"/>
    <property type="match status" value="1"/>
</dbReference>
<dbReference type="Proteomes" id="UP000642284">
    <property type="component" value="Unassembled WGS sequence"/>
</dbReference>
<accession>A0ABR7SY84</accession>
<gene>
    <name evidence="4" type="ORF">H9Y04_44740</name>
</gene>
<dbReference type="SUPFAM" id="SSF53335">
    <property type="entry name" value="S-adenosyl-L-methionine-dependent methyltransferases"/>
    <property type="match status" value="1"/>
</dbReference>
<evidence type="ECO:0000256" key="2">
    <source>
        <dbReference type="ARBA" id="ARBA00022679"/>
    </source>
</evidence>